<evidence type="ECO:0000313" key="1">
    <source>
        <dbReference type="EMBL" id="SMC55637.1"/>
    </source>
</evidence>
<name>A0A1W2A4N2_9BURK</name>
<dbReference type="PANTHER" id="PTHR16128">
    <property type="entry name" value="FAD/NAD(P)-BINDING OXIDOREDUCTASE FAMILY PROTEIN"/>
    <property type="match status" value="1"/>
</dbReference>
<dbReference type="SUPFAM" id="SSF51905">
    <property type="entry name" value="FAD/NAD(P)-binding domain"/>
    <property type="match status" value="1"/>
</dbReference>
<proteinExistence type="predicted"/>
<dbReference type="EMBL" id="FWXJ01000007">
    <property type="protein sequence ID" value="SMC55637.1"/>
    <property type="molecule type" value="Genomic_DNA"/>
</dbReference>
<evidence type="ECO:0000313" key="2">
    <source>
        <dbReference type="Proteomes" id="UP000192708"/>
    </source>
</evidence>
<organism evidence="1 2">
    <name type="scientific">Polynucleobacter kasalickyi</name>
    <dbReference type="NCBI Taxonomy" id="1938817"/>
    <lineage>
        <taxon>Bacteria</taxon>
        <taxon>Pseudomonadati</taxon>
        <taxon>Pseudomonadota</taxon>
        <taxon>Betaproteobacteria</taxon>
        <taxon>Burkholderiales</taxon>
        <taxon>Burkholderiaceae</taxon>
        <taxon>Polynucleobacter</taxon>
    </lineage>
</organism>
<accession>A0A1W2A4N2</accession>
<reference evidence="1 2" key="1">
    <citation type="submission" date="2017-04" db="EMBL/GenBank/DDBJ databases">
        <authorList>
            <person name="Afonso C.L."/>
            <person name="Miller P.J."/>
            <person name="Scott M.A."/>
            <person name="Spackman E."/>
            <person name="Goraichik I."/>
            <person name="Dimitrov K.M."/>
            <person name="Suarez D.L."/>
            <person name="Swayne D.E."/>
        </authorList>
    </citation>
    <scope>NUCLEOTIDE SEQUENCE [LARGE SCALE GENOMIC DNA]</scope>
    <source>
        <strain evidence="1 2">VK13</strain>
    </source>
</reference>
<keyword evidence="2" id="KW-1185">Reference proteome</keyword>
<dbReference type="InterPro" id="IPR036188">
    <property type="entry name" value="FAD/NAD-bd_sf"/>
</dbReference>
<sequence length="340" mass="37796">MVVLSFNLAPMTLKKIAIVGTGIAGLSCAKQLIKAGHEVTLFEKSKGVGGRMSNRKYEQWQADHGAQYFTISHPKFVNEVSQWLEHGVAQTWHGKIVNYCNGNISEINRDRNRYVGTPTMTAPAKFLANNLTIQTSQTIIGIKKVNQHWQLVSEEDGLCPGVFDFLILAIPPIQAQKIMGKESASLTAFCQQAKMLPCWTLIAYFKEALTLPFDAAFVQDSIFSWIARDNSKPGRPTTNAWVAQANPDWSLQNIELPKIDAEKTLIDTFEQLCGTKSAFNQVHLWRYAKLETPITQNFAIDSNAQLGICGDWLRASKVEDAWLSGYFLGLELSGQKPASA</sequence>
<dbReference type="PRINTS" id="PR00419">
    <property type="entry name" value="ADXRDTASE"/>
</dbReference>
<dbReference type="Pfam" id="PF13450">
    <property type="entry name" value="NAD_binding_8"/>
    <property type="match status" value="1"/>
</dbReference>
<dbReference type="PANTHER" id="PTHR16128:SF5">
    <property type="entry name" value="FAD_NAD(P)-BINDING OXIDOREDUCTASE FAMILY PROTEIN"/>
    <property type="match status" value="1"/>
</dbReference>
<dbReference type="Proteomes" id="UP000192708">
    <property type="component" value="Unassembled WGS sequence"/>
</dbReference>
<dbReference type="AlphaFoldDB" id="A0A1W2A4N2"/>
<protein>
    <recommendedName>
        <fullName evidence="3">Amine oxidase domain-containing protein</fullName>
    </recommendedName>
</protein>
<gene>
    <name evidence="1" type="ORF">SAMN06296008_107117</name>
</gene>
<dbReference type="STRING" id="1938817.SAMN06296008_107117"/>
<evidence type="ECO:0008006" key="3">
    <source>
        <dbReference type="Google" id="ProtNLM"/>
    </source>
</evidence>
<dbReference type="Gene3D" id="3.90.660.10">
    <property type="match status" value="1"/>
</dbReference>
<dbReference type="Gene3D" id="3.50.50.60">
    <property type="entry name" value="FAD/NAD(P)-binding domain"/>
    <property type="match status" value="1"/>
</dbReference>